<feature type="compositionally biased region" description="Basic residues" evidence="1">
    <location>
        <begin position="288"/>
        <end position="297"/>
    </location>
</feature>
<name>A0A2T7PZN1_POMCA</name>
<keyword evidence="3" id="KW-1185">Reference proteome</keyword>
<dbReference type="OrthoDB" id="6158144at2759"/>
<organism evidence="2 3">
    <name type="scientific">Pomacea canaliculata</name>
    <name type="common">Golden apple snail</name>
    <dbReference type="NCBI Taxonomy" id="400727"/>
    <lineage>
        <taxon>Eukaryota</taxon>
        <taxon>Metazoa</taxon>
        <taxon>Spiralia</taxon>
        <taxon>Lophotrochozoa</taxon>
        <taxon>Mollusca</taxon>
        <taxon>Gastropoda</taxon>
        <taxon>Caenogastropoda</taxon>
        <taxon>Architaenioglossa</taxon>
        <taxon>Ampullarioidea</taxon>
        <taxon>Ampullariidae</taxon>
        <taxon>Pomacea</taxon>
    </lineage>
</organism>
<dbReference type="AlphaFoldDB" id="A0A2T7PZN1"/>
<feature type="compositionally biased region" description="Polar residues" evidence="1">
    <location>
        <begin position="7"/>
        <end position="16"/>
    </location>
</feature>
<protein>
    <submittedName>
        <fullName evidence="2">Uncharacterized protein</fullName>
    </submittedName>
</protein>
<dbReference type="EMBL" id="PZQS01000001">
    <property type="protein sequence ID" value="PVD38883.1"/>
    <property type="molecule type" value="Genomic_DNA"/>
</dbReference>
<comment type="caution">
    <text evidence="2">The sequence shown here is derived from an EMBL/GenBank/DDBJ whole genome shotgun (WGS) entry which is preliminary data.</text>
</comment>
<dbReference type="Proteomes" id="UP000245119">
    <property type="component" value="Linkage Group LG1"/>
</dbReference>
<evidence type="ECO:0000313" key="3">
    <source>
        <dbReference type="Proteomes" id="UP000245119"/>
    </source>
</evidence>
<feature type="region of interest" description="Disordered" evidence="1">
    <location>
        <begin position="1"/>
        <end position="22"/>
    </location>
</feature>
<dbReference type="OMA" id="PRIMPLE"/>
<proteinExistence type="predicted"/>
<feature type="region of interest" description="Disordered" evidence="1">
    <location>
        <begin position="134"/>
        <end position="153"/>
    </location>
</feature>
<feature type="compositionally biased region" description="Low complexity" evidence="1">
    <location>
        <begin position="302"/>
        <end position="316"/>
    </location>
</feature>
<feature type="compositionally biased region" description="Polar residues" evidence="1">
    <location>
        <begin position="134"/>
        <end position="151"/>
    </location>
</feature>
<evidence type="ECO:0000256" key="1">
    <source>
        <dbReference type="SAM" id="MobiDB-lite"/>
    </source>
</evidence>
<evidence type="ECO:0000313" key="2">
    <source>
        <dbReference type="EMBL" id="PVD38883.1"/>
    </source>
</evidence>
<feature type="region of interest" description="Disordered" evidence="1">
    <location>
        <begin position="268"/>
        <end position="369"/>
    </location>
</feature>
<accession>A0A2T7PZN1</accession>
<gene>
    <name evidence="2" type="ORF">C0Q70_01508</name>
</gene>
<sequence>MEKPGLTLQQGTQDNSIWGEKAGNGIQHHTQYIRRLADLRDELLSQEQTALARALDRLRLDSISNRDAARYRLKMKDNSQAASGSDGDGKTIAAGAASRSMMTTVEKFRQMRPQRHAPAILPLQGKQLIETSVASTASGGKQTGNENASKMESSLRVEESVRSSLQRLIQPTSSIPNIGRKALRQESLELKTQSLHHMRSRVYRSTRNFRSPFITQGDGENVMPSTHPPSEVNVDLSPHVYKLGPMTEGDRINMEKLKQYYYICCLPSTPSSPDTDRQSEAMSTPRRGGIRKLRVGSKRNPAAKPARGLARAAAAGDSLETEVWQPRQRRSGEGASSDRVTLPDITRHRESPVTNNTHGYPNDYTGDSPGTLLEGERKRRQIVIDMPNIIFNAATPETAVESKADRAPLQNAGSLRKTLLQNEIRHREVHNLLEDVKDLNKRTETLTSQCTSETC</sequence>
<reference evidence="2 3" key="1">
    <citation type="submission" date="2018-04" db="EMBL/GenBank/DDBJ databases">
        <title>The genome of golden apple snail Pomacea canaliculata provides insight into stress tolerance and invasive adaptation.</title>
        <authorList>
            <person name="Liu C."/>
            <person name="Liu B."/>
            <person name="Ren Y."/>
            <person name="Zhang Y."/>
            <person name="Wang H."/>
            <person name="Li S."/>
            <person name="Jiang F."/>
            <person name="Yin L."/>
            <person name="Zhang G."/>
            <person name="Qian W."/>
            <person name="Fan W."/>
        </authorList>
    </citation>
    <scope>NUCLEOTIDE SEQUENCE [LARGE SCALE GENOMIC DNA]</scope>
    <source>
        <strain evidence="2">SZHN2017</strain>
        <tissue evidence="2">Muscle</tissue>
    </source>
</reference>